<dbReference type="Pfam" id="PF22458">
    <property type="entry name" value="RsmF-B_ferredox"/>
    <property type="match status" value="1"/>
</dbReference>
<dbReference type="PANTHER" id="PTHR22807:SF61">
    <property type="entry name" value="NOL1_NOP2_SUN FAMILY PROTEIN _ ANTITERMINATION NUSB DOMAIN-CONTAINING PROTEIN"/>
    <property type="match status" value="1"/>
</dbReference>
<dbReference type="InterPro" id="IPR029063">
    <property type="entry name" value="SAM-dependent_MTases_sf"/>
</dbReference>
<evidence type="ECO:0000256" key="13">
    <source>
        <dbReference type="ARBA" id="ARBA00047283"/>
    </source>
</evidence>
<dbReference type="InterPro" id="IPR001678">
    <property type="entry name" value="MeTrfase_RsmB-F_NOP2_dom"/>
</dbReference>
<dbReference type="PRINTS" id="PR02008">
    <property type="entry name" value="RCMTFAMILY"/>
</dbReference>
<evidence type="ECO:0000259" key="15">
    <source>
        <dbReference type="PROSITE" id="PS51686"/>
    </source>
</evidence>
<dbReference type="InterPro" id="IPR004573">
    <property type="entry name" value="rRNA_ssu_MeTfrase_B"/>
</dbReference>
<accession>A0ABY1WL76</accession>
<comment type="catalytic activity">
    <reaction evidence="13">
        <text>cytidine(967) in 16S rRNA + S-adenosyl-L-methionine = 5-methylcytidine(967) in 16S rRNA + S-adenosyl-L-homocysteine + H(+)</text>
        <dbReference type="Rhea" id="RHEA:42748"/>
        <dbReference type="Rhea" id="RHEA-COMP:10219"/>
        <dbReference type="Rhea" id="RHEA-COMP:10220"/>
        <dbReference type="ChEBI" id="CHEBI:15378"/>
        <dbReference type="ChEBI" id="CHEBI:57856"/>
        <dbReference type="ChEBI" id="CHEBI:59789"/>
        <dbReference type="ChEBI" id="CHEBI:74483"/>
        <dbReference type="ChEBI" id="CHEBI:82748"/>
        <dbReference type="EC" id="2.1.1.176"/>
    </reaction>
</comment>
<dbReference type="SUPFAM" id="SSF53335">
    <property type="entry name" value="S-adenosyl-L-methionine-dependent methyltransferases"/>
    <property type="match status" value="1"/>
</dbReference>
<dbReference type="EC" id="2.1.1.176" evidence="4"/>
<dbReference type="RefSeq" id="WP_130567857.1">
    <property type="nucleotide sequence ID" value="NZ_SHLY01000008.1"/>
</dbReference>
<keyword evidence="10 14" id="KW-0694">RNA-binding</keyword>
<proteinExistence type="inferred from homology"/>
<dbReference type="SUPFAM" id="SSF48013">
    <property type="entry name" value="NusB-like"/>
    <property type="match status" value="1"/>
</dbReference>
<dbReference type="NCBIfam" id="NF011494">
    <property type="entry name" value="PRK14902.1"/>
    <property type="match status" value="1"/>
</dbReference>
<feature type="binding site" evidence="14">
    <location>
        <begin position="259"/>
        <end position="265"/>
    </location>
    <ligand>
        <name>S-adenosyl-L-methionine</name>
        <dbReference type="ChEBI" id="CHEBI:59789"/>
    </ligand>
</feature>
<evidence type="ECO:0000256" key="12">
    <source>
        <dbReference type="ARBA" id="ARBA00031088"/>
    </source>
</evidence>
<organism evidence="16 17">
    <name type="scientific">Corallincola spongiicola</name>
    <dbReference type="NCBI Taxonomy" id="2520508"/>
    <lineage>
        <taxon>Bacteria</taxon>
        <taxon>Pseudomonadati</taxon>
        <taxon>Pseudomonadota</taxon>
        <taxon>Gammaproteobacteria</taxon>
        <taxon>Alteromonadales</taxon>
        <taxon>Psychromonadaceae</taxon>
        <taxon>Corallincola</taxon>
    </lineage>
</organism>
<evidence type="ECO:0000256" key="8">
    <source>
        <dbReference type="ARBA" id="ARBA00022679"/>
    </source>
</evidence>
<comment type="subcellular location">
    <subcellularLocation>
        <location evidence="2">Cytoplasm</location>
    </subcellularLocation>
</comment>
<name>A0ABY1WL76_9GAMM</name>
<feature type="binding site" evidence="14">
    <location>
        <position position="328"/>
    </location>
    <ligand>
        <name>S-adenosyl-L-methionine</name>
        <dbReference type="ChEBI" id="CHEBI:59789"/>
    </ligand>
</feature>
<dbReference type="Gene3D" id="1.10.287.730">
    <property type="entry name" value="Helix hairpin bin"/>
    <property type="match status" value="1"/>
</dbReference>
<feature type="active site" description="Nucleophile" evidence="14">
    <location>
        <position position="381"/>
    </location>
</feature>
<evidence type="ECO:0000256" key="5">
    <source>
        <dbReference type="ARBA" id="ARBA00022490"/>
    </source>
</evidence>
<feature type="domain" description="SAM-dependent MTase RsmB/NOP-type" evidence="15">
    <location>
        <begin position="170"/>
        <end position="438"/>
    </location>
</feature>
<evidence type="ECO:0000256" key="1">
    <source>
        <dbReference type="ARBA" id="ARBA00002724"/>
    </source>
</evidence>
<reference evidence="17" key="1">
    <citation type="submission" date="2019-02" db="EMBL/GenBank/DDBJ databases">
        <title>Draft genome sequence of Muricauda sp. 176CP4-71.</title>
        <authorList>
            <person name="Park J.-S."/>
        </authorList>
    </citation>
    <scope>NUCLEOTIDE SEQUENCE [LARGE SCALE GENOMIC DNA]</scope>
    <source>
        <strain evidence="17">176GS2-150</strain>
    </source>
</reference>
<keyword evidence="7 14" id="KW-0489">Methyltransferase</keyword>
<evidence type="ECO:0000313" key="16">
    <source>
        <dbReference type="EMBL" id="TAA41105.1"/>
    </source>
</evidence>
<dbReference type="InterPro" id="IPR049560">
    <property type="entry name" value="MeTrfase_RsmB-F_NOP2_cat"/>
</dbReference>
<evidence type="ECO:0000256" key="3">
    <source>
        <dbReference type="ARBA" id="ARBA00007494"/>
    </source>
</evidence>
<dbReference type="Proteomes" id="UP000292544">
    <property type="component" value="Unassembled WGS sequence"/>
</dbReference>
<evidence type="ECO:0000256" key="10">
    <source>
        <dbReference type="ARBA" id="ARBA00022884"/>
    </source>
</evidence>
<keyword evidence="9 14" id="KW-0949">S-adenosyl-L-methionine</keyword>
<dbReference type="EMBL" id="SHLY01000008">
    <property type="protein sequence ID" value="TAA41105.1"/>
    <property type="molecule type" value="Genomic_DNA"/>
</dbReference>
<dbReference type="PROSITE" id="PS51686">
    <property type="entry name" value="SAM_MT_RSMB_NOP"/>
    <property type="match status" value="1"/>
</dbReference>
<keyword evidence="8 14" id="KW-0808">Transferase</keyword>
<dbReference type="Gene3D" id="3.30.70.1170">
    <property type="entry name" value="Sun protein, domain 3"/>
    <property type="match status" value="1"/>
</dbReference>
<protein>
    <recommendedName>
        <fullName evidence="4">16S rRNA (cytosine(967)-C(5))-methyltransferase</fullName>
        <ecNumber evidence="4">2.1.1.176</ecNumber>
    </recommendedName>
    <alternativeName>
        <fullName evidence="11">16S rRNA m5C967 methyltransferase</fullName>
    </alternativeName>
    <alternativeName>
        <fullName evidence="12">rRNA (cytosine-C(5)-)-methyltransferase RsmB</fullName>
    </alternativeName>
</protein>
<dbReference type="PROSITE" id="PS01153">
    <property type="entry name" value="NOL1_NOP2_SUN"/>
    <property type="match status" value="1"/>
</dbReference>
<evidence type="ECO:0000256" key="4">
    <source>
        <dbReference type="ARBA" id="ARBA00012140"/>
    </source>
</evidence>
<evidence type="ECO:0000256" key="2">
    <source>
        <dbReference type="ARBA" id="ARBA00004496"/>
    </source>
</evidence>
<evidence type="ECO:0000256" key="14">
    <source>
        <dbReference type="PROSITE-ProRule" id="PRU01023"/>
    </source>
</evidence>
<dbReference type="InterPro" id="IPR023267">
    <property type="entry name" value="RCMT"/>
</dbReference>
<dbReference type="InterPro" id="IPR054728">
    <property type="entry name" value="RsmB-like_ferredoxin"/>
</dbReference>
<feature type="binding site" evidence="14">
    <location>
        <position position="309"/>
    </location>
    <ligand>
        <name>S-adenosyl-L-methionine</name>
        <dbReference type="ChEBI" id="CHEBI:59789"/>
    </ligand>
</feature>
<evidence type="ECO:0000313" key="17">
    <source>
        <dbReference type="Proteomes" id="UP000292544"/>
    </source>
</evidence>
<keyword evidence="5" id="KW-0963">Cytoplasm</keyword>
<feature type="binding site" evidence="14">
    <location>
        <position position="283"/>
    </location>
    <ligand>
        <name>S-adenosyl-L-methionine</name>
        <dbReference type="ChEBI" id="CHEBI:59789"/>
    </ligand>
</feature>
<evidence type="ECO:0000256" key="7">
    <source>
        <dbReference type="ARBA" id="ARBA00022603"/>
    </source>
</evidence>
<comment type="similarity">
    <text evidence="3 14">Belongs to the class I-like SAM-binding methyltransferase superfamily. RsmB/NOP family.</text>
</comment>
<dbReference type="NCBIfam" id="NF008149">
    <property type="entry name" value="PRK10901.1"/>
    <property type="match status" value="1"/>
</dbReference>
<gene>
    <name evidence="16" type="primary">rsmB</name>
    <name evidence="16" type="ORF">EXY25_17545</name>
</gene>
<dbReference type="CDD" id="cd02440">
    <property type="entry name" value="AdoMet_MTases"/>
    <property type="match status" value="1"/>
</dbReference>
<dbReference type="InterPro" id="IPR006027">
    <property type="entry name" value="NusB_RsmB_TIM44"/>
</dbReference>
<dbReference type="Gene3D" id="3.40.50.150">
    <property type="entry name" value="Vaccinia Virus protein VP39"/>
    <property type="match status" value="1"/>
</dbReference>
<sequence>MTTANPNIRALAAQVLFQVVDKGQSLTQALPPQQSRLQDGRDKALLQQLCYGVLRQLPTLEFFLNQLLEKKLTGKLRTVHFLLMVGVYQLIASRIPAHAAVAETVAAAVKLKQPRLKGLVNAILRNFQRQQQALETALASNETADAIKHDHPGWLLNRLKRAYPDQWQQIARANNQAAPMWLRPNQAKVAPQAYQQLLLDAEIPCQPAQPHGAICLDSAVDVQKLPGFSDGLVSVQDGAPQFAASLMAGQAGEQILDACAAPGGKTAHIAEMVPDLKQLVAVDIEESRLKRVHENLARLSLNATVICGDAANPDAWWSGDQFDRILLDAPCSATGVIRRHPDIKWLRRNDDIAKLATLQAEILSAMWKLLKPGGTLLYATCSILPEENSEQVKRFLHTQADAELLNINDRDNVDTPGWQILPGEQQMDGFYYALLRKQLN</sequence>
<dbReference type="InterPro" id="IPR018314">
    <property type="entry name" value="RsmB/NOL1/NOP2-like_CS"/>
</dbReference>
<evidence type="ECO:0000256" key="9">
    <source>
        <dbReference type="ARBA" id="ARBA00022691"/>
    </source>
</evidence>
<keyword evidence="17" id="KW-1185">Reference proteome</keyword>
<comment type="function">
    <text evidence="1">Specifically methylates the cytosine at position 967 (m5C967) of 16S rRNA.</text>
</comment>
<keyword evidence="6" id="KW-0698">rRNA processing</keyword>
<dbReference type="NCBIfam" id="TIGR00563">
    <property type="entry name" value="rsmB"/>
    <property type="match status" value="1"/>
</dbReference>
<evidence type="ECO:0000256" key="11">
    <source>
        <dbReference type="ARBA" id="ARBA00030399"/>
    </source>
</evidence>
<evidence type="ECO:0000256" key="6">
    <source>
        <dbReference type="ARBA" id="ARBA00022552"/>
    </source>
</evidence>
<dbReference type="Pfam" id="PF01189">
    <property type="entry name" value="Methyltr_RsmB-F"/>
    <property type="match status" value="1"/>
</dbReference>
<dbReference type="PANTHER" id="PTHR22807">
    <property type="entry name" value="NOP2 YEAST -RELATED NOL1/NOP2/FMU SUN DOMAIN-CONTAINING"/>
    <property type="match status" value="1"/>
</dbReference>
<dbReference type="InterPro" id="IPR035926">
    <property type="entry name" value="NusB-like_sf"/>
</dbReference>
<comment type="caution">
    <text evidence="16">The sequence shown here is derived from an EMBL/GenBank/DDBJ whole genome shotgun (WGS) entry which is preliminary data.</text>
</comment>
<dbReference type="Gene3D" id="1.10.940.10">
    <property type="entry name" value="NusB-like"/>
    <property type="match status" value="1"/>
</dbReference>
<dbReference type="Pfam" id="PF01029">
    <property type="entry name" value="NusB"/>
    <property type="match status" value="1"/>
</dbReference>